<keyword evidence="1" id="KW-0812">Transmembrane</keyword>
<gene>
    <name evidence="2" type="ORF">SAMN05421819_3645</name>
</gene>
<keyword evidence="1" id="KW-0472">Membrane</keyword>
<evidence type="ECO:0000313" key="2">
    <source>
        <dbReference type="EMBL" id="SEG57547.1"/>
    </source>
</evidence>
<evidence type="ECO:0000256" key="1">
    <source>
        <dbReference type="SAM" id="Phobius"/>
    </source>
</evidence>
<feature type="transmembrane region" description="Helical" evidence="1">
    <location>
        <begin position="162"/>
        <end position="181"/>
    </location>
</feature>
<feature type="non-terminal residue" evidence="2">
    <location>
        <position position="346"/>
    </location>
</feature>
<proteinExistence type="predicted"/>
<accession>A0A1H6BBG3</accession>
<keyword evidence="1" id="KW-1133">Transmembrane helix</keyword>
<dbReference type="EMBL" id="FNVA01000006">
    <property type="protein sequence ID" value="SEG57547.1"/>
    <property type="molecule type" value="Genomic_DNA"/>
</dbReference>
<sequence length="346" mass="37680">MALDNGTYRREGPSLAECHLQMERILQSEVFRNANTLQQLCRFLMTRALDGGSEPLKEYTIGVEAFGQMQDFDPKTDTIVRVQTHRLRQKLKAYYDGEGRSDHIFVEIPKGHYLPRFEAAHEGDKLSEIEAPVTSEASVTPSVGAPQAYHEGLNPRKSPHRLVAGGVVALAAVFAAGWWLGGHRPDPNPDIASARSMQAFAAGQDPVKAFWASFAGDDPTPVIAYPDAVFLLDNSNDLFRYRQGASDDRGALVDLHLARQFASNPELIARAGELYYENGYTGAGELQAVAMLANLFGQMGLAVSLHQVIVFSGRFSDAISSFGSDDVCDSEAAGEGGCGWAVELER</sequence>
<keyword evidence="3" id="KW-1185">Reference proteome</keyword>
<dbReference type="AlphaFoldDB" id="A0A1H6BBG3"/>
<protein>
    <submittedName>
        <fullName evidence="2">Uncharacterized protein</fullName>
    </submittedName>
</protein>
<dbReference type="Proteomes" id="UP000236728">
    <property type="component" value="Unassembled WGS sequence"/>
</dbReference>
<organism evidence="2 3">
    <name type="scientific">Bryocella elongata</name>
    <dbReference type="NCBI Taxonomy" id="863522"/>
    <lineage>
        <taxon>Bacteria</taxon>
        <taxon>Pseudomonadati</taxon>
        <taxon>Acidobacteriota</taxon>
        <taxon>Terriglobia</taxon>
        <taxon>Terriglobales</taxon>
        <taxon>Acidobacteriaceae</taxon>
        <taxon>Bryocella</taxon>
    </lineage>
</organism>
<evidence type="ECO:0000313" key="3">
    <source>
        <dbReference type="Proteomes" id="UP000236728"/>
    </source>
</evidence>
<reference evidence="2 3" key="1">
    <citation type="submission" date="2016-10" db="EMBL/GenBank/DDBJ databases">
        <authorList>
            <person name="de Groot N.N."/>
        </authorList>
    </citation>
    <scope>NUCLEOTIDE SEQUENCE [LARGE SCALE GENOMIC DNA]</scope>
    <source>
        <strain evidence="2 3">DSM 22489</strain>
    </source>
</reference>
<name>A0A1H6BBG3_9BACT</name>